<dbReference type="PANTHER" id="PTHR13789:SF318">
    <property type="entry name" value="GERANYLGERANYL DIPHOSPHATE REDUCTASE"/>
    <property type="match status" value="1"/>
</dbReference>
<keyword evidence="4" id="KW-0560">Oxidoreductase</keyword>
<dbReference type="PANTHER" id="PTHR13789">
    <property type="entry name" value="MONOOXYGENASE"/>
    <property type="match status" value="1"/>
</dbReference>
<gene>
    <name evidence="7" type="ORF">Maq22A_c15710</name>
</gene>
<dbReference type="InterPro" id="IPR036188">
    <property type="entry name" value="FAD/NAD-bd_sf"/>
</dbReference>
<keyword evidence="2" id="KW-0285">Flavoprotein</keyword>
<dbReference type="Pfam" id="PF01494">
    <property type="entry name" value="FAD_binding_3"/>
    <property type="match status" value="1"/>
</dbReference>
<dbReference type="PATRIC" id="fig|270351.10.peg.3026"/>
<keyword evidence="5" id="KW-0503">Monooxygenase</keyword>
<evidence type="ECO:0000256" key="2">
    <source>
        <dbReference type="ARBA" id="ARBA00022630"/>
    </source>
</evidence>
<reference evidence="8" key="2">
    <citation type="submission" date="2015-01" db="EMBL/GenBank/DDBJ databases">
        <title>Complete genome sequence of Methylobacterium aquaticum strain 22A.</title>
        <authorList>
            <person name="Tani A."/>
            <person name="Ogura Y."/>
            <person name="Hayashi T."/>
        </authorList>
    </citation>
    <scope>NUCLEOTIDE SEQUENCE [LARGE SCALE GENOMIC DNA]</scope>
    <source>
        <strain evidence="8">MA-22A</strain>
    </source>
</reference>
<dbReference type="PRINTS" id="PR00420">
    <property type="entry name" value="RNGMNOXGNASE"/>
</dbReference>
<dbReference type="InterPro" id="IPR002938">
    <property type="entry name" value="FAD-bd"/>
</dbReference>
<accession>A0A0C6F170</accession>
<dbReference type="InterPro" id="IPR050493">
    <property type="entry name" value="FAD-dep_Monooxygenase_BioMet"/>
</dbReference>
<evidence type="ECO:0000313" key="8">
    <source>
        <dbReference type="Proteomes" id="UP000061432"/>
    </source>
</evidence>
<dbReference type="Gene3D" id="3.50.50.60">
    <property type="entry name" value="FAD/NAD(P)-binding domain"/>
    <property type="match status" value="1"/>
</dbReference>
<evidence type="ECO:0000256" key="4">
    <source>
        <dbReference type="ARBA" id="ARBA00023002"/>
    </source>
</evidence>
<organism evidence="7 8">
    <name type="scientific">Methylobacterium aquaticum</name>
    <dbReference type="NCBI Taxonomy" id="270351"/>
    <lineage>
        <taxon>Bacteria</taxon>
        <taxon>Pseudomonadati</taxon>
        <taxon>Pseudomonadota</taxon>
        <taxon>Alphaproteobacteria</taxon>
        <taxon>Hyphomicrobiales</taxon>
        <taxon>Methylobacteriaceae</taxon>
        <taxon>Methylobacterium</taxon>
    </lineage>
</organism>
<dbReference type="AlphaFoldDB" id="A0A0C6F170"/>
<dbReference type="GO" id="GO:0004497">
    <property type="term" value="F:monooxygenase activity"/>
    <property type="evidence" value="ECO:0007669"/>
    <property type="project" value="UniProtKB-KW"/>
</dbReference>
<feature type="domain" description="FAD-binding" evidence="6">
    <location>
        <begin position="2"/>
        <end position="67"/>
    </location>
</feature>
<evidence type="ECO:0000256" key="3">
    <source>
        <dbReference type="ARBA" id="ARBA00022827"/>
    </source>
</evidence>
<dbReference type="SUPFAM" id="SSF51905">
    <property type="entry name" value="FAD/NAD(P)-binding domain"/>
    <property type="match status" value="1"/>
</dbReference>
<reference evidence="7 8" key="1">
    <citation type="journal article" date="2015" name="Genome Announc.">
        <title>Complete Genome Sequence of Methylobacterium aquaticum Strain 22A, Isolated from Racomitrium japonicum Moss.</title>
        <authorList>
            <person name="Tani A."/>
            <person name="Ogura Y."/>
            <person name="Hayashi T."/>
            <person name="Kimbara K."/>
        </authorList>
    </citation>
    <scope>NUCLEOTIDE SEQUENCE [LARGE SCALE GENOMIC DNA]</scope>
    <source>
        <strain evidence="7 8">MA-22A</strain>
    </source>
</reference>
<keyword evidence="3" id="KW-0274">FAD</keyword>
<comment type="cofactor">
    <cofactor evidence="1">
        <name>FAD</name>
        <dbReference type="ChEBI" id="CHEBI:57692"/>
    </cofactor>
</comment>
<evidence type="ECO:0000313" key="7">
    <source>
        <dbReference type="EMBL" id="BAQ46291.1"/>
    </source>
</evidence>
<name>A0A0C6F170_9HYPH</name>
<dbReference type="RefSeq" id="WP_060847448.1">
    <property type="nucleotide sequence ID" value="NZ_AP014704.1"/>
</dbReference>
<dbReference type="KEGG" id="maqu:Maq22A_c15710"/>
<dbReference type="GO" id="GO:0071949">
    <property type="term" value="F:FAD binding"/>
    <property type="evidence" value="ECO:0007669"/>
    <property type="project" value="InterPro"/>
</dbReference>
<proteinExistence type="predicted"/>
<dbReference type="Proteomes" id="UP000061432">
    <property type="component" value="Chromosome"/>
</dbReference>
<protein>
    <submittedName>
        <fullName evidence="7">2-polyprenyl-6-methoxyphenol hydroxylase and related FAD-dependent oxidoreductases</fullName>
    </submittedName>
</protein>
<sequence length="125" mass="13938">MRRWHRGRTVLMGDSAHAMLPHHGQGADTTNEDAVTLAARLAADGARDLDGTMRRYQGLRQARARTIQRSAWATNRLLHRPDSVGPDPLARRDARMARFPEDFGWIHAFDATGTVDRALSDPRAA</sequence>
<dbReference type="EMBL" id="AP014704">
    <property type="protein sequence ID" value="BAQ46291.1"/>
    <property type="molecule type" value="Genomic_DNA"/>
</dbReference>
<evidence type="ECO:0000256" key="5">
    <source>
        <dbReference type="ARBA" id="ARBA00023033"/>
    </source>
</evidence>
<dbReference type="STRING" id="270351.Maq22A_c15710"/>
<evidence type="ECO:0000256" key="1">
    <source>
        <dbReference type="ARBA" id="ARBA00001974"/>
    </source>
</evidence>
<evidence type="ECO:0000259" key="6">
    <source>
        <dbReference type="Pfam" id="PF01494"/>
    </source>
</evidence>